<evidence type="ECO:0000259" key="2">
    <source>
        <dbReference type="PROSITE" id="PS50072"/>
    </source>
</evidence>
<dbReference type="FunFam" id="2.40.100.10:FF:000048">
    <property type="entry name" value="Peptidyl-prolyl cis-trans isomerase"/>
    <property type="match status" value="1"/>
</dbReference>
<dbReference type="PROSITE" id="PS50072">
    <property type="entry name" value="CSA_PPIASE_2"/>
    <property type="match status" value="1"/>
</dbReference>
<dbReference type="Proteomes" id="UP001165740">
    <property type="component" value="Chromosome 6"/>
</dbReference>
<feature type="domain" description="PPIase cyclophilin-type" evidence="2">
    <location>
        <begin position="127"/>
        <end position="291"/>
    </location>
</feature>
<dbReference type="EnsemblMetazoa" id="BGLB007358-RB">
    <property type="protein sequence ID" value="BGLB007358-PB"/>
    <property type="gene ID" value="BGLB007358"/>
</dbReference>
<dbReference type="OrthoDB" id="408413at2759"/>
<name>A0A2C9JSI4_BIOGL</name>
<dbReference type="PANTHER" id="PTHR11071:SF561">
    <property type="entry name" value="PEPTIDYL-PROLYL CIS-TRANS ISOMERASE D-RELATED"/>
    <property type="match status" value="1"/>
</dbReference>
<reference evidence="6" key="2">
    <citation type="submission" date="2025-04" db="UniProtKB">
        <authorList>
            <consortium name="RefSeq"/>
        </authorList>
    </citation>
    <scope>IDENTIFICATION</scope>
</reference>
<dbReference type="EC" id="5.2.1.8" evidence="1"/>
<sequence>MAVRKYNIALYGLINEVNFIKAKSCAEDLHRKQPDLFPTPVILGMLQCDWDIFIENKRKELRGEAWGFSDKAIAFVNDALIGGPDDFITWAEDNHNYEEFRPEPLYFTLTEEAYKKKLNCQGHDHVFMDIAINDEFIGGLVIELYSDIAPKTCANFLLLCSGEKEESIETGYKLCYENSIFHRIVKNGWIQGGDIYHGRGNGGESVFGPVFEDENFIIKHNERGIVGMANKGRHTNGSQFYITLQPCPWMDTKYVAFGKVIEGTEVLKKMEEQETMNERPNAEIKIIKCGVIHYEF</sequence>
<dbReference type="AlphaFoldDB" id="A0A2C9JSI4"/>
<comment type="catalytic activity">
    <reaction evidence="1">
        <text>[protein]-peptidylproline (omega=180) = [protein]-peptidylproline (omega=0)</text>
        <dbReference type="Rhea" id="RHEA:16237"/>
        <dbReference type="Rhea" id="RHEA-COMP:10747"/>
        <dbReference type="Rhea" id="RHEA-COMP:10748"/>
        <dbReference type="ChEBI" id="CHEBI:83833"/>
        <dbReference type="ChEBI" id="CHEBI:83834"/>
        <dbReference type="EC" id="5.2.1.8"/>
    </reaction>
</comment>
<dbReference type="PANTHER" id="PTHR11071">
    <property type="entry name" value="PEPTIDYL-PROLYL CIS-TRANS ISOMERASE"/>
    <property type="match status" value="1"/>
</dbReference>
<dbReference type="GO" id="GO:0005737">
    <property type="term" value="C:cytoplasm"/>
    <property type="evidence" value="ECO:0007669"/>
    <property type="project" value="TreeGrafter"/>
</dbReference>
<evidence type="ECO:0000313" key="5">
    <source>
        <dbReference type="Proteomes" id="UP001165740"/>
    </source>
</evidence>
<dbReference type="Proteomes" id="UP000076420">
    <property type="component" value="Unassembled WGS sequence"/>
</dbReference>
<dbReference type="VEuPathDB" id="VectorBase:BGLAX_032001"/>
<protein>
    <recommendedName>
        <fullName evidence="1">Peptidyl-prolyl cis-trans isomerase</fullName>
        <shortName evidence="1">PPIase</shortName>
        <ecNumber evidence="1">5.2.1.8</ecNumber>
    </recommendedName>
</protein>
<comment type="function">
    <text evidence="1">PPIases accelerate the folding of proteins. It catalyzes the cis-trans isomerization of proline imidic peptide bonds in oligopeptides.</text>
</comment>
<comment type="similarity">
    <text evidence="1">Belongs to the cyclophilin-type PPIase family.</text>
</comment>
<proteinExistence type="inferred from homology"/>
<dbReference type="GO" id="GO:0003755">
    <property type="term" value="F:peptidyl-prolyl cis-trans isomerase activity"/>
    <property type="evidence" value="ECO:0007669"/>
    <property type="project" value="UniProtKB-UniRule"/>
</dbReference>
<keyword evidence="1" id="KW-0413">Isomerase</keyword>
<dbReference type="OMA" id="ECKIINC"/>
<evidence type="ECO:0000256" key="1">
    <source>
        <dbReference type="RuleBase" id="RU363019"/>
    </source>
</evidence>
<organism evidence="3 4">
    <name type="scientific">Biomphalaria glabrata</name>
    <name type="common">Bloodfluke planorb</name>
    <name type="synonym">Freshwater snail</name>
    <dbReference type="NCBI Taxonomy" id="6526"/>
    <lineage>
        <taxon>Eukaryota</taxon>
        <taxon>Metazoa</taxon>
        <taxon>Spiralia</taxon>
        <taxon>Lophotrochozoa</taxon>
        <taxon>Mollusca</taxon>
        <taxon>Gastropoda</taxon>
        <taxon>Heterobranchia</taxon>
        <taxon>Euthyneura</taxon>
        <taxon>Panpulmonata</taxon>
        <taxon>Hygrophila</taxon>
        <taxon>Lymnaeoidea</taxon>
        <taxon>Planorbidae</taxon>
        <taxon>Biomphalaria</taxon>
    </lineage>
</organism>
<accession>A0A2C9JSI4</accession>
<evidence type="ECO:0000313" key="6">
    <source>
        <dbReference type="RefSeq" id="XP_013080773.1"/>
    </source>
</evidence>
<evidence type="ECO:0000313" key="4">
    <source>
        <dbReference type="Proteomes" id="UP000076420"/>
    </source>
</evidence>
<dbReference type="RefSeq" id="XP_013080773.1">
    <property type="nucleotide sequence ID" value="XM_013225319.2"/>
</dbReference>
<keyword evidence="1" id="KW-0697">Rotamase</keyword>
<dbReference type="InterPro" id="IPR029000">
    <property type="entry name" value="Cyclophilin-like_dom_sf"/>
</dbReference>
<dbReference type="SUPFAM" id="SSF50891">
    <property type="entry name" value="Cyclophilin-like"/>
    <property type="match status" value="1"/>
</dbReference>
<reference evidence="3" key="1">
    <citation type="submission" date="2020-05" db="UniProtKB">
        <authorList>
            <consortium name="EnsemblMetazoa"/>
        </authorList>
    </citation>
    <scope>IDENTIFICATION</scope>
    <source>
        <strain evidence="3">BB02</strain>
    </source>
</reference>
<keyword evidence="5" id="KW-1185">Reference proteome</keyword>
<gene>
    <name evidence="3" type="primary">106066329</name>
    <name evidence="6" type="synonym">LOC106066329</name>
</gene>
<dbReference type="Gene3D" id="2.40.100.10">
    <property type="entry name" value="Cyclophilin-like"/>
    <property type="match status" value="1"/>
</dbReference>
<dbReference type="KEGG" id="bgt:106066329"/>
<evidence type="ECO:0000313" key="3">
    <source>
        <dbReference type="EnsemblMetazoa" id="BGLB007358-PB"/>
    </source>
</evidence>
<dbReference type="Pfam" id="PF00160">
    <property type="entry name" value="Pro_isomerase"/>
    <property type="match status" value="1"/>
</dbReference>
<dbReference type="PRINTS" id="PR00153">
    <property type="entry name" value="CSAPPISMRASE"/>
</dbReference>
<dbReference type="VEuPathDB" id="VectorBase:BGLB007358"/>
<dbReference type="InterPro" id="IPR002130">
    <property type="entry name" value="Cyclophilin-type_PPIase_dom"/>
</dbReference>
<dbReference type="GeneID" id="106066329"/>
<dbReference type="STRING" id="6526.A0A2C9JSI4"/>